<comment type="caution">
    <text evidence="2">The sequence shown here is derived from an EMBL/GenBank/DDBJ whole genome shotgun (WGS) entry which is preliminary data.</text>
</comment>
<proteinExistence type="predicted"/>
<sequence length="492" mass="56194">MSPEVNNRSTGYYVDLINELRKLPSETEWLEFKHNNADPEKIGEYCSALVNSALLLDKPYAYIVWGIDNNTHDIIGTTFKPDETKIGNEALYNWLTRLLSPKINFHFISVMIDDKPLILLEAEAESSHPIQFKSQKFIRIGSYKKKLSDHPEKEKALWRVLDKKSFEDGIADEKVSDETVLKLLDYPAYFDLLGLPVPDGRTSILNALQTEKLILPCEAGGWNITTLGAVLFAKNLVDFLKLKRKALRIIHYKGNNRIETQREHIEQKGYAVGFEGLIDYIMALIPTNEVIGTALRKTVPMYPELAIRELVANALTHQDFKVTGAGPMIEIFDNRIEITNPGLPLVSTERFLDTPPKSRNEALASLMRRFGICEERGSGIDKVVSQIELYQLPAPIFEAVEDHTRVVLFAHRELKDMDKQDRIWACYLHACLRYVERDYMTNSTLRDRFGIAPKNSAMVSRIIRDTLDAGKIRCYDDSVGSKAKKYLPWWVV</sequence>
<organism evidence="2 3">
    <name type="scientific">Legionella spiritensis</name>
    <dbReference type="NCBI Taxonomy" id="452"/>
    <lineage>
        <taxon>Bacteria</taxon>
        <taxon>Pseudomonadati</taxon>
        <taxon>Pseudomonadota</taxon>
        <taxon>Gammaproteobacteria</taxon>
        <taxon>Legionellales</taxon>
        <taxon>Legionellaceae</taxon>
        <taxon>Legionella</taxon>
    </lineage>
</organism>
<dbReference type="OrthoDB" id="9805115at2"/>
<protein>
    <submittedName>
        <fullName evidence="2">ATP-dependent DNA helicase</fullName>
    </submittedName>
</protein>
<keyword evidence="3" id="KW-1185">Reference proteome</keyword>
<dbReference type="AlphaFoldDB" id="A0A0W0Z9E0"/>
<dbReference type="Proteomes" id="UP000054877">
    <property type="component" value="Unassembled WGS sequence"/>
</dbReference>
<dbReference type="PATRIC" id="fig|452.5.peg.767"/>
<dbReference type="EMBL" id="LNYX01000007">
    <property type="protein sequence ID" value="KTD65382.1"/>
    <property type="molecule type" value="Genomic_DNA"/>
</dbReference>
<name>A0A0W0Z9E0_LEGSP</name>
<dbReference type="Gene3D" id="3.30.565.60">
    <property type="match status" value="1"/>
</dbReference>
<keyword evidence="2" id="KW-0547">Nucleotide-binding</keyword>
<accession>A0A0W0Z9E0</accession>
<dbReference type="PANTHER" id="PTHR30595">
    <property type="entry name" value="GLPR-RELATED TRANSCRIPTIONAL REPRESSOR"/>
    <property type="match status" value="1"/>
</dbReference>
<dbReference type="Pfam" id="PF13749">
    <property type="entry name" value="HATPase_c_4"/>
    <property type="match status" value="1"/>
</dbReference>
<keyword evidence="2" id="KW-0067">ATP-binding</keyword>
<dbReference type="GO" id="GO:0004386">
    <property type="term" value="F:helicase activity"/>
    <property type="evidence" value="ECO:0007669"/>
    <property type="project" value="UniProtKB-KW"/>
</dbReference>
<keyword evidence="2" id="KW-0347">Helicase</keyword>
<dbReference type="InterPro" id="IPR007421">
    <property type="entry name" value="Schlafen_AlbA_2_dom"/>
</dbReference>
<evidence type="ECO:0000313" key="2">
    <source>
        <dbReference type="EMBL" id="KTD65382.1"/>
    </source>
</evidence>
<keyword evidence="2" id="KW-0378">Hydrolase</keyword>
<evidence type="ECO:0000259" key="1">
    <source>
        <dbReference type="Pfam" id="PF04326"/>
    </source>
</evidence>
<reference evidence="2 3" key="1">
    <citation type="submission" date="2015-11" db="EMBL/GenBank/DDBJ databases">
        <title>Genomic analysis of 38 Legionella species identifies large and diverse effector repertoires.</title>
        <authorList>
            <person name="Burstein D."/>
            <person name="Amaro F."/>
            <person name="Zusman T."/>
            <person name="Lifshitz Z."/>
            <person name="Cohen O."/>
            <person name="Gilbert J.A."/>
            <person name="Pupko T."/>
            <person name="Shuman H.A."/>
            <person name="Segal G."/>
        </authorList>
    </citation>
    <scope>NUCLEOTIDE SEQUENCE [LARGE SCALE GENOMIC DNA]</scope>
    <source>
        <strain evidence="2 3">Mt.St.Helens-9</strain>
    </source>
</reference>
<dbReference type="InterPro" id="IPR038461">
    <property type="entry name" value="Schlafen_AlbA_2_dom_sf"/>
</dbReference>
<feature type="domain" description="Schlafen AlbA-2" evidence="1">
    <location>
        <begin position="26"/>
        <end position="147"/>
    </location>
</feature>
<dbReference type="PANTHER" id="PTHR30595:SF6">
    <property type="entry name" value="SCHLAFEN ALBA-2 DOMAIN-CONTAINING PROTEIN"/>
    <property type="match status" value="1"/>
</dbReference>
<evidence type="ECO:0000313" key="3">
    <source>
        <dbReference type="Proteomes" id="UP000054877"/>
    </source>
</evidence>
<dbReference type="Gene3D" id="3.30.950.30">
    <property type="entry name" value="Schlafen, AAA domain"/>
    <property type="match status" value="1"/>
</dbReference>
<dbReference type="InterPro" id="IPR038475">
    <property type="entry name" value="RecG_C_sf"/>
</dbReference>
<gene>
    <name evidence="2" type="ORF">Lspi_0699</name>
</gene>
<dbReference type="Pfam" id="PF04326">
    <property type="entry name" value="SLFN_AlbA_2"/>
    <property type="match status" value="1"/>
</dbReference>
<dbReference type="RefSeq" id="WP_058482649.1">
    <property type="nucleotide sequence ID" value="NZ_CAAAII010000002.1"/>
</dbReference>
<dbReference type="STRING" id="452.Lspi_0699"/>